<dbReference type="InterPro" id="IPR023174">
    <property type="entry name" value="PDEase_CS"/>
</dbReference>
<evidence type="ECO:0000256" key="4">
    <source>
        <dbReference type="RuleBase" id="RU363067"/>
    </source>
</evidence>
<evidence type="ECO:0000313" key="6">
    <source>
        <dbReference type="EMBL" id="WAR00901.1"/>
    </source>
</evidence>
<feature type="domain" description="PDEase" evidence="5">
    <location>
        <begin position="444"/>
        <end position="695"/>
    </location>
</feature>
<dbReference type="InterPro" id="IPR036971">
    <property type="entry name" value="PDEase_catalytic_dom_sf"/>
</dbReference>
<keyword evidence="7" id="KW-1185">Reference proteome</keyword>
<dbReference type="Pfam" id="PF00233">
    <property type="entry name" value="PDEase_I"/>
    <property type="match status" value="2"/>
</dbReference>
<dbReference type="InterPro" id="IPR029016">
    <property type="entry name" value="GAF-like_dom_sf"/>
</dbReference>
<proteinExistence type="inferred from homology"/>
<comment type="similarity">
    <text evidence="4">Belongs to the cyclic nucleotide phosphodiesterase family.</text>
</comment>
<dbReference type="PANTHER" id="PTHR11347">
    <property type="entry name" value="CYCLIC NUCLEOTIDE PHOSPHODIESTERASE"/>
    <property type="match status" value="1"/>
</dbReference>
<dbReference type="SMART" id="SM00065">
    <property type="entry name" value="GAF"/>
    <property type="match status" value="4"/>
</dbReference>
<evidence type="ECO:0000256" key="3">
    <source>
        <dbReference type="ARBA" id="ARBA00022801"/>
    </source>
</evidence>
<dbReference type="SUPFAM" id="SSF55781">
    <property type="entry name" value="GAF domain-like"/>
    <property type="match status" value="4"/>
</dbReference>
<evidence type="ECO:0000313" key="7">
    <source>
        <dbReference type="Proteomes" id="UP001164746"/>
    </source>
</evidence>
<feature type="domain" description="PDEase" evidence="5">
    <location>
        <begin position="1169"/>
        <end position="1488"/>
    </location>
</feature>
<dbReference type="SMART" id="SM00471">
    <property type="entry name" value="HDc"/>
    <property type="match status" value="2"/>
</dbReference>
<dbReference type="PROSITE" id="PS00126">
    <property type="entry name" value="PDEASE_I_1"/>
    <property type="match status" value="2"/>
</dbReference>
<dbReference type="InterPro" id="IPR002073">
    <property type="entry name" value="PDEase_catalytic_dom"/>
</dbReference>
<gene>
    <name evidence="6" type="ORF">MAR_025273</name>
</gene>
<sequence>MSSPANNMYVGKRIPHRSQFRSSERWRSRYPDDAMAANQVREFLARYPAVLEEYLDETASVDYLEQLLQRKRTLPSTVAKCTFNQRADSNGLGMVYSEIGIEQLARRIVECSSDSDICAKMHEICGVVANIIFADIYNLYYLDDTNSEMSLYMPGSTTEWKRVGPTGLKLTVSAHVATTAKSVNVADLQQDSRFPKGVRLGEERVHHVIGVPILLDTGRCYAVVEFSRGWDHDPFSKVEFEVTNAILSWVSACVQKMKRNKLLNIQTRLHGFLLETTRVMFDDVVNVDLVVTNIMTFTKELVSADRCGLLLVDEERKELFADYFDEGATDEEGRPVYTKASQIRFSINKGISGYTVNIRDAYSDKRFNPEVDQKTGYRTRNILCMPIQGKNGVIGVVQLINRLNGRCFTADDEDAFSMFAVYSALALHYARVAMEVLEYHCTCSEDETAALYDNAHLPVDQVPLDFYTFDFNCNKKNSVILPQLYIKLMYEHFGKKEFDLLALCRFVLTVKKNYRPVPYHNWEHGFQVAHCLWRMVSESQEVQFSRLEKMGMIVGGICHDLDHRGFSNEFFRKTRQPLAALYSTSIMEQHHYKQTVTILSAEGHDIFSHLTSEQYKQLLAYIRDNILATDLALYFGNQKTICGLLDSEKFSLSEVDHRRALMSLMMTGADLCAITKPWETQRGMVDALYEEFYMQIGFINFICKPLYSTLIRLIPETKPLQTGCDVCKEQWQMAEVKDYLRKHPHIAEEYLLQSTSSETLEKLIAKKRQLVNENVYGNLRLIRKKSLFKSISQVYTDTGMEAMTRKICSCSTDEEIYEQIYNICNIITSALDADGFVMFVMDSSEKDIAKYTPETGPIHSTSVGHNDTLASYVAVKNQPLCVSNVHKDRRFPNGVGDDRFNECHALCSPIMLETGNVFCLISFVRVDLNRPFDEYDFEMITGIFSWIMACVRKIKKNRLLQVQEALNGFLLQTTRVMFDDMEDIDTLVTNIMTFTKNLVCADRSALFLVDEERDELYADYFDEGKMSTTGVPEYTKTSQIRFSKELGIAGFSVNIKDAYSDERFNQEVDKKTGYRTRNILCMPISGKHGVLGVVQMINRFLFTLASVTQAILDQKNGAHFTVDDESAFKLFAVYCALAIHYSRIYNMLSHKQMKYKVAMDVLQYHISCPEDEFNALYEKPILPRKQVPANFDSFDFCCYDYNNILPQLFIRMILESFGENEFEMAKLCRFVLTVRKNYRNIQYHNWHHGFHVAHALWQIIAKSGLNLTNLEKMAIIIGGLCHDIDHRGFNNEFFKKLKHPLAALYTTSVMEQHHYKQTVTILHADGHEIFSHLTAFEHKNLLEKIRTHILATDLALYFPTQKYLTSVMDEGGFNPETEPHREALLSLIMTAADLCAITKPWETQQRTAKYIYEEFYMQGDEEKKRGLQPLPMMDRINQRDIPKMQVGFIGFICKPMYTTLSKLLPETEHLLKGCIRCHDNWKQTMEEQAANAEKQAGGT</sequence>
<organism evidence="6 7">
    <name type="scientific">Mya arenaria</name>
    <name type="common">Soft-shell clam</name>
    <dbReference type="NCBI Taxonomy" id="6604"/>
    <lineage>
        <taxon>Eukaryota</taxon>
        <taxon>Metazoa</taxon>
        <taxon>Spiralia</taxon>
        <taxon>Lophotrochozoa</taxon>
        <taxon>Mollusca</taxon>
        <taxon>Bivalvia</taxon>
        <taxon>Autobranchia</taxon>
        <taxon>Heteroconchia</taxon>
        <taxon>Euheterodonta</taxon>
        <taxon>Imparidentia</taxon>
        <taxon>Neoheterodontei</taxon>
        <taxon>Myida</taxon>
        <taxon>Myoidea</taxon>
        <taxon>Myidae</taxon>
        <taxon>Mya</taxon>
    </lineage>
</organism>
<comment type="cofactor">
    <cofactor evidence="4">
        <name>a divalent metal cation</name>
        <dbReference type="ChEBI" id="CHEBI:60240"/>
    </cofactor>
    <text evidence="4">Binds 2 divalent metal cations per subunit. Site 1 may preferentially bind zinc ions, while site 2 has a preference for magnesium and/or manganese ions.</text>
</comment>
<dbReference type="CDD" id="cd00077">
    <property type="entry name" value="HDc"/>
    <property type="match status" value="2"/>
</dbReference>
<dbReference type="PRINTS" id="PR00387">
    <property type="entry name" value="PDIESTERASE1"/>
</dbReference>
<evidence type="ECO:0000259" key="5">
    <source>
        <dbReference type="PROSITE" id="PS51845"/>
    </source>
</evidence>
<dbReference type="Gene3D" id="1.10.1300.10">
    <property type="entry name" value="3'5'-cyclic nucleotide phosphodiesterase, catalytic domain"/>
    <property type="match status" value="2"/>
</dbReference>
<evidence type="ECO:0000256" key="2">
    <source>
        <dbReference type="ARBA" id="ARBA00022723"/>
    </source>
</evidence>
<name>A0ABY7DX69_MYAAR</name>
<accession>A0ABY7DX69</accession>
<dbReference type="Gene3D" id="3.30.450.40">
    <property type="match status" value="4"/>
</dbReference>
<dbReference type="Pfam" id="PF01590">
    <property type="entry name" value="GAF"/>
    <property type="match status" value="3"/>
</dbReference>
<dbReference type="EC" id="3.1.4.-" evidence="4"/>
<keyword evidence="1" id="KW-0140">cGMP</keyword>
<dbReference type="PROSITE" id="PS51845">
    <property type="entry name" value="PDEASE_I_2"/>
    <property type="match status" value="2"/>
</dbReference>
<dbReference type="InterPro" id="IPR003607">
    <property type="entry name" value="HD/PDEase_dom"/>
</dbReference>
<dbReference type="InterPro" id="IPR023088">
    <property type="entry name" value="PDEase"/>
</dbReference>
<protein>
    <recommendedName>
        <fullName evidence="4">Phosphodiesterase</fullName>
        <ecNumber evidence="4">3.1.4.-</ecNumber>
    </recommendedName>
</protein>
<keyword evidence="3 4" id="KW-0378">Hydrolase</keyword>
<reference evidence="6" key="1">
    <citation type="submission" date="2022-11" db="EMBL/GenBank/DDBJ databases">
        <title>Centuries of genome instability and evolution in soft-shell clam transmissible cancer (bioRxiv).</title>
        <authorList>
            <person name="Hart S.F.M."/>
            <person name="Yonemitsu M.A."/>
            <person name="Giersch R.M."/>
            <person name="Beal B.F."/>
            <person name="Arriagada G."/>
            <person name="Davis B.W."/>
            <person name="Ostrander E.A."/>
            <person name="Goff S.P."/>
            <person name="Metzger M.J."/>
        </authorList>
    </citation>
    <scope>NUCLEOTIDE SEQUENCE</scope>
    <source>
        <strain evidence="6">MELC-2E11</strain>
        <tissue evidence="6">Siphon/mantle</tissue>
    </source>
</reference>
<keyword evidence="2 4" id="KW-0479">Metal-binding</keyword>
<dbReference type="Proteomes" id="UP001164746">
    <property type="component" value="Chromosome 3"/>
</dbReference>
<evidence type="ECO:0000256" key="1">
    <source>
        <dbReference type="ARBA" id="ARBA00022535"/>
    </source>
</evidence>
<dbReference type="InterPro" id="IPR003018">
    <property type="entry name" value="GAF"/>
</dbReference>
<dbReference type="EMBL" id="CP111014">
    <property type="protein sequence ID" value="WAR00901.1"/>
    <property type="molecule type" value="Genomic_DNA"/>
</dbReference>
<dbReference type="SUPFAM" id="SSF109604">
    <property type="entry name" value="HD-domain/PDEase-like"/>
    <property type="match status" value="2"/>
</dbReference>